<dbReference type="Gene3D" id="3.30.565.10">
    <property type="entry name" value="Histidine kinase-like ATPase, C-terminal domain"/>
    <property type="match status" value="1"/>
</dbReference>
<keyword evidence="1" id="KW-0808">Transferase</keyword>
<evidence type="ECO:0000313" key="4">
    <source>
        <dbReference type="Proteomes" id="UP000194761"/>
    </source>
</evidence>
<gene>
    <name evidence="3" type="ORF">CA984_34115</name>
</gene>
<evidence type="ECO:0000259" key="2">
    <source>
        <dbReference type="Pfam" id="PF13581"/>
    </source>
</evidence>
<dbReference type="InterPro" id="IPR036890">
    <property type="entry name" value="HATPase_C_sf"/>
</dbReference>
<evidence type="ECO:0000313" key="3">
    <source>
        <dbReference type="EMBL" id="OUC91340.1"/>
    </source>
</evidence>
<dbReference type="Pfam" id="PF13581">
    <property type="entry name" value="HATPase_c_2"/>
    <property type="match status" value="1"/>
</dbReference>
<feature type="domain" description="Histidine kinase/HSP90-like ATPase" evidence="2">
    <location>
        <begin position="110"/>
        <end position="226"/>
    </location>
</feature>
<dbReference type="InterPro" id="IPR050267">
    <property type="entry name" value="Anti-sigma-factor_SerPK"/>
</dbReference>
<dbReference type="EMBL" id="NGFP01000223">
    <property type="protein sequence ID" value="OUC91340.1"/>
    <property type="molecule type" value="Genomic_DNA"/>
</dbReference>
<sequence>MDLLGELTLGEARLLPVVTQLSAPYCLRRVEVYHHALLAGIQQRGCESQRSTLVTVSLPSVVMSRHPEHRKSETERESMEEALKAIAVLTRYRYTMDPDFCVLGEKWIPRAAKNVASARRFVRDLAADWNTAEDTQEIAELLTSELVTNAIAYGAADIPATSTIRITVGRDGEMMTVDVYDSCTAIPRLRRATDMETSGRGLPIVKDLSHNWGWTLNPYGKSVWFQLAAWPAVQTDHSWFTQERSS</sequence>
<dbReference type="SUPFAM" id="SSF55874">
    <property type="entry name" value="ATPase domain of HSP90 chaperone/DNA topoisomerase II/histidine kinase"/>
    <property type="match status" value="1"/>
</dbReference>
<organism evidence="3 4">
    <name type="scientific">Streptosporangium minutum</name>
    <dbReference type="NCBI Taxonomy" id="569862"/>
    <lineage>
        <taxon>Bacteria</taxon>
        <taxon>Bacillati</taxon>
        <taxon>Actinomycetota</taxon>
        <taxon>Actinomycetes</taxon>
        <taxon>Streptosporangiales</taxon>
        <taxon>Streptosporangiaceae</taxon>
        <taxon>Streptosporangium</taxon>
    </lineage>
</organism>
<dbReference type="PANTHER" id="PTHR35526">
    <property type="entry name" value="ANTI-SIGMA-F FACTOR RSBW-RELATED"/>
    <property type="match status" value="1"/>
</dbReference>
<dbReference type="GO" id="GO:0004674">
    <property type="term" value="F:protein serine/threonine kinase activity"/>
    <property type="evidence" value="ECO:0007669"/>
    <property type="project" value="UniProtKB-KW"/>
</dbReference>
<name>A0A243R9N4_9ACTN</name>
<proteinExistence type="predicted"/>
<comment type="caution">
    <text evidence="3">The sequence shown here is derived from an EMBL/GenBank/DDBJ whole genome shotgun (WGS) entry which is preliminary data.</text>
</comment>
<dbReference type="CDD" id="cd16936">
    <property type="entry name" value="HATPase_RsbW-like"/>
    <property type="match status" value="1"/>
</dbReference>
<keyword evidence="1" id="KW-0418">Kinase</keyword>
<dbReference type="InterPro" id="IPR003594">
    <property type="entry name" value="HATPase_dom"/>
</dbReference>
<reference evidence="3 4" key="1">
    <citation type="submission" date="2017-05" db="EMBL/GenBank/DDBJ databases">
        <title>Biotechnological potential of actinobacteria isolated from South African environments.</title>
        <authorList>
            <person name="Le Roes-Hill M."/>
            <person name="Prins A."/>
            <person name="Durrell K.A."/>
        </authorList>
    </citation>
    <scope>NUCLEOTIDE SEQUENCE [LARGE SCALE GENOMIC DNA]</scope>
    <source>
        <strain evidence="3">M26</strain>
    </source>
</reference>
<keyword evidence="4" id="KW-1185">Reference proteome</keyword>
<protein>
    <recommendedName>
        <fullName evidence="2">Histidine kinase/HSP90-like ATPase domain-containing protein</fullName>
    </recommendedName>
</protein>
<dbReference type="PANTHER" id="PTHR35526:SF3">
    <property type="entry name" value="ANTI-SIGMA-F FACTOR RSBW"/>
    <property type="match status" value="1"/>
</dbReference>
<keyword evidence="1" id="KW-0723">Serine/threonine-protein kinase</keyword>
<dbReference type="Proteomes" id="UP000194761">
    <property type="component" value="Unassembled WGS sequence"/>
</dbReference>
<evidence type="ECO:0000256" key="1">
    <source>
        <dbReference type="ARBA" id="ARBA00022527"/>
    </source>
</evidence>
<accession>A0A243R9N4</accession>
<dbReference type="AlphaFoldDB" id="A0A243R9N4"/>